<dbReference type="InterPro" id="IPR001789">
    <property type="entry name" value="Sig_transdc_resp-reg_receiver"/>
</dbReference>
<accession>A0ABQ1YNR4</accession>
<evidence type="ECO:0000313" key="5">
    <source>
        <dbReference type="Proteomes" id="UP000600214"/>
    </source>
</evidence>
<comment type="caution">
    <text evidence="4">The sequence shown here is derived from an EMBL/GenBank/DDBJ whole genome shotgun (WGS) entry which is preliminary data.</text>
</comment>
<protein>
    <recommendedName>
        <fullName evidence="3">Response regulatory domain-containing protein</fullName>
    </recommendedName>
</protein>
<gene>
    <name evidence="4" type="ORF">GCM10007423_21610</name>
</gene>
<dbReference type="PANTHER" id="PTHR44591">
    <property type="entry name" value="STRESS RESPONSE REGULATOR PROTEIN 1"/>
    <property type="match status" value="1"/>
</dbReference>
<reference evidence="5" key="1">
    <citation type="journal article" date="2019" name="Int. J. Syst. Evol. Microbiol.">
        <title>The Global Catalogue of Microorganisms (GCM) 10K type strain sequencing project: providing services to taxonomists for standard genome sequencing and annotation.</title>
        <authorList>
            <consortium name="The Broad Institute Genomics Platform"/>
            <consortium name="The Broad Institute Genome Sequencing Center for Infectious Disease"/>
            <person name="Wu L."/>
            <person name="Ma J."/>
        </authorList>
    </citation>
    <scope>NUCLEOTIDE SEQUENCE [LARGE SCALE GENOMIC DNA]</scope>
    <source>
        <strain evidence="5">CGMCC 1.15288</strain>
    </source>
</reference>
<dbReference type="Pfam" id="PF00072">
    <property type="entry name" value="Response_reg"/>
    <property type="match status" value="1"/>
</dbReference>
<dbReference type="InterPro" id="IPR011006">
    <property type="entry name" value="CheY-like_superfamily"/>
</dbReference>
<dbReference type="SMART" id="SM00448">
    <property type="entry name" value="REC"/>
    <property type="match status" value="1"/>
</dbReference>
<evidence type="ECO:0000256" key="2">
    <source>
        <dbReference type="PROSITE-ProRule" id="PRU00169"/>
    </source>
</evidence>
<feature type="domain" description="Response regulatory" evidence="3">
    <location>
        <begin position="5"/>
        <end position="124"/>
    </location>
</feature>
<dbReference type="RefSeq" id="WP_188931538.1">
    <property type="nucleotide sequence ID" value="NZ_BMIA01000001.1"/>
</dbReference>
<evidence type="ECO:0000313" key="4">
    <source>
        <dbReference type="EMBL" id="GGH32218.1"/>
    </source>
</evidence>
<feature type="modified residue" description="4-aspartylphosphate" evidence="2">
    <location>
        <position position="59"/>
    </location>
</feature>
<dbReference type="PROSITE" id="PS50110">
    <property type="entry name" value="RESPONSE_REGULATORY"/>
    <property type="match status" value="1"/>
</dbReference>
<evidence type="ECO:0000259" key="3">
    <source>
        <dbReference type="PROSITE" id="PS50110"/>
    </source>
</evidence>
<name>A0ABQ1YNR4_9BACT</name>
<dbReference type="EMBL" id="BMIA01000001">
    <property type="protein sequence ID" value="GGH32218.1"/>
    <property type="molecule type" value="Genomic_DNA"/>
</dbReference>
<dbReference type="CDD" id="cd00156">
    <property type="entry name" value="REC"/>
    <property type="match status" value="1"/>
</dbReference>
<keyword evidence="1 2" id="KW-0597">Phosphoprotein</keyword>
<dbReference type="PANTHER" id="PTHR44591:SF3">
    <property type="entry name" value="RESPONSE REGULATORY DOMAIN-CONTAINING PROTEIN"/>
    <property type="match status" value="1"/>
</dbReference>
<dbReference type="Gene3D" id="3.40.50.2300">
    <property type="match status" value="1"/>
</dbReference>
<dbReference type="InterPro" id="IPR050595">
    <property type="entry name" value="Bact_response_regulator"/>
</dbReference>
<dbReference type="SUPFAM" id="SSF52172">
    <property type="entry name" value="CheY-like"/>
    <property type="match status" value="1"/>
</dbReference>
<dbReference type="Proteomes" id="UP000600214">
    <property type="component" value="Unassembled WGS sequence"/>
</dbReference>
<proteinExistence type="predicted"/>
<organism evidence="4 5">
    <name type="scientific">Dyadobacter endophyticus</name>
    <dbReference type="NCBI Taxonomy" id="1749036"/>
    <lineage>
        <taxon>Bacteria</taxon>
        <taxon>Pseudomonadati</taxon>
        <taxon>Bacteroidota</taxon>
        <taxon>Cytophagia</taxon>
        <taxon>Cytophagales</taxon>
        <taxon>Spirosomataceae</taxon>
        <taxon>Dyadobacter</taxon>
    </lineage>
</organism>
<evidence type="ECO:0000256" key="1">
    <source>
        <dbReference type="ARBA" id="ARBA00022553"/>
    </source>
</evidence>
<keyword evidence="5" id="KW-1185">Reference proteome</keyword>
<sequence length="129" mass="14629">MNDQPIIIADDDADDSEYMRTALISVFGQDKQVIQVPNGRELLALAKSPTFRPELIIIDMQMPFISGTDILCKLRDQQHLKQVPLVIMSGDKYNLELAYRAGADGFYSKPTSPEGYLEVAIDIRTQYYR</sequence>